<organism evidence="1 2">
    <name type="scientific">Bacillus thuringiensis</name>
    <dbReference type="NCBI Taxonomy" id="1428"/>
    <lineage>
        <taxon>Bacteria</taxon>
        <taxon>Bacillati</taxon>
        <taxon>Bacillota</taxon>
        <taxon>Bacilli</taxon>
        <taxon>Bacillales</taxon>
        <taxon>Bacillaceae</taxon>
        <taxon>Bacillus</taxon>
        <taxon>Bacillus cereus group</taxon>
    </lineage>
</organism>
<dbReference type="Pfam" id="PF13876">
    <property type="entry name" value="Phage_gp49_66"/>
    <property type="match status" value="1"/>
</dbReference>
<sequence length="88" mass="9886">MKNTVTSKEVNTILQGSQIDVKTIFNKCTVVTAQLPNGFIIVESSACVDPVNYDENLGAEICMKRIENKIWELEGYKLQSKLHEQKLG</sequence>
<dbReference type="InterPro" id="IPR025915">
    <property type="entry name" value="Phage_gp49_66"/>
</dbReference>
<comment type="caution">
    <text evidence="1">The sequence shown here is derived from an EMBL/GenBank/DDBJ whole genome shotgun (WGS) entry which is preliminary data.</text>
</comment>
<dbReference type="AlphaFoldDB" id="A0A4Y8TAZ8"/>
<reference evidence="1 2" key="1">
    <citation type="submission" date="2019-01" db="EMBL/GenBank/DDBJ databases">
        <title>Draft genome sequence of Bacillus sp. DPC6431.</title>
        <authorList>
            <person name="Arbulu S."/>
            <person name="Murphy K."/>
            <person name="O'Sullivan O."/>
            <person name="Rea M.C."/>
            <person name="Hill C."/>
            <person name="Ross R.P."/>
        </authorList>
    </citation>
    <scope>NUCLEOTIDE SEQUENCE [LARGE SCALE GENOMIC DNA]</scope>
    <source>
        <strain evidence="1 2">DPC6431</strain>
    </source>
</reference>
<protein>
    <recommendedName>
        <fullName evidence="3">Phage protein</fullName>
    </recommendedName>
</protein>
<accession>A0A4Y8TAZ8</accession>
<gene>
    <name evidence="1" type="ORF">EQ803_06445</name>
</gene>
<dbReference type="RefSeq" id="WP_046946944.1">
    <property type="nucleotide sequence ID" value="NZ_SCLP01000002.1"/>
</dbReference>
<evidence type="ECO:0008006" key="3">
    <source>
        <dbReference type="Google" id="ProtNLM"/>
    </source>
</evidence>
<dbReference type="EMBL" id="SCLP01000002">
    <property type="protein sequence ID" value="TFF47907.1"/>
    <property type="molecule type" value="Genomic_DNA"/>
</dbReference>
<name>A0A4Y8TAZ8_BACTU</name>
<proteinExistence type="predicted"/>
<evidence type="ECO:0000313" key="1">
    <source>
        <dbReference type="EMBL" id="TFF47907.1"/>
    </source>
</evidence>
<evidence type="ECO:0000313" key="2">
    <source>
        <dbReference type="Proteomes" id="UP000297630"/>
    </source>
</evidence>
<dbReference type="Proteomes" id="UP000297630">
    <property type="component" value="Unassembled WGS sequence"/>
</dbReference>